<sequence>MAIKEGHFLLSATHGFLHALRPVFPARLSL</sequence>
<dbReference type="EMBL" id="DF238840">
    <property type="protein sequence ID" value="GAF25924.1"/>
    <property type="molecule type" value="Genomic_DNA"/>
</dbReference>
<proteinExistence type="predicted"/>
<reference evidence="1" key="1">
    <citation type="journal article" date="2014" name="Gene">
        <title>Genome-guided analysis of transformation efficiency and carbon dioxide assimilation by Moorella thermoacetica Y72.</title>
        <authorList>
            <person name="Tsukahara K."/>
            <person name="Kita A."/>
            <person name="Nakashimada Y."/>
            <person name="Hoshino T."/>
            <person name="Murakami K."/>
        </authorList>
    </citation>
    <scope>NUCLEOTIDE SEQUENCE [LARGE SCALE GENOMIC DNA]</scope>
    <source>
        <strain evidence="1">Y72</strain>
    </source>
</reference>
<organism evidence="1">
    <name type="scientific">Moorella thermoacetica Y72</name>
    <dbReference type="NCBI Taxonomy" id="1325331"/>
    <lineage>
        <taxon>Bacteria</taxon>
        <taxon>Bacillati</taxon>
        <taxon>Bacillota</taxon>
        <taxon>Clostridia</taxon>
        <taxon>Neomoorellales</taxon>
        <taxon>Neomoorellaceae</taxon>
        <taxon>Neomoorella</taxon>
    </lineage>
</organism>
<name>A0A0S6UCB7_NEOTH</name>
<accession>A0A0S6UCB7</accession>
<evidence type="ECO:0000313" key="1">
    <source>
        <dbReference type="EMBL" id="GAF25924.1"/>
    </source>
</evidence>
<gene>
    <name evidence="1" type="ORF">MTY_1261</name>
</gene>
<protein>
    <submittedName>
        <fullName evidence="1">Uncharacterized protein</fullName>
    </submittedName>
</protein>
<dbReference type="Proteomes" id="UP000063718">
    <property type="component" value="Unassembled WGS sequence"/>
</dbReference>
<dbReference type="AlphaFoldDB" id="A0A0S6UCB7"/>